<protein>
    <submittedName>
        <fullName evidence="1">Uncharacterized protein</fullName>
    </submittedName>
</protein>
<proteinExistence type="predicted"/>
<reference evidence="1 2" key="1">
    <citation type="journal article" date="2019" name="Sci. Rep.">
        <title>Orb-weaving spider Araneus ventricosus genome elucidates the spidroin gene catalogue.</title>
        <authorList>
            <person name="Kono N."/>
            <person name="Nakamura H."/>
            <person name="Ohtoshi R."/>
            <person name="Moran D.A.P."/>
            <person name="Shinohara A."/>
            <person name="Yoshida Y."/>
            <person name="Fujiwara M."/>
            <person name="Mori M."/>
            <person name="Tomita M."/>
            <person name="Arakawa K."/>
        </authorList>
    </citation>
    <scope>NUCLEOTIDE SEQUENCE [LARGE SCALE GENOMIC DNA]</scope>
</reference>
<keyword evidence="2" id="KW-1185">Reference proteome</keyword>
<sequence>MRLVAGGRTSALVEVDDGLASVIDIGTSVLEHVAPLYDRLTLNCIFSIHFMFLQINFSPVTNFCVQKNESLHSFPIWIPPAAARTCSPLISKKIKTSPSKPLHHILHIHTVAAAT</sequence>
<accession>A0A4Y2D2J8</accession>
<name>A0A4Y2D2J8_ARAVE</name>
<dbReference type="EMBL" id="BGPR01000287">
    <property type="protein sequence ID" value="GBM10529.1"/>
    <property type="molecule type" value="Genomic_DNA"/>
</dbReference>
<organism evidence="1 2">
    <name type="scientific">Araneus ventricosus</name>
    <name type="common">Orbweaver spider</name>
    <name type="synonym">Epeira ventricosa</name>
    <dbReference type="NCBI Taxonomy" id="182803"/>
    <lineage>
        <taxon>Eukaryota</taxon>
        <taxon>Metazoa</taxon>
        <taxon>Ecdysozoa</taxon>
        <taxon>Arthropoda</taxon>
        <taxon>Chelicerata</taxon>
        <taxon>Arachnida</taxon>
        <taxon>Araneae</taxon>
        <taxon>Araneomorphae</taxon>
        <taxon>Entelegynae</taxon>
        <taxon>Araneoidea</taxon>
        <taxon>Araneidae</taxon>
        <taxon>Araneus</taxon>
    </lineage>
</organism>
<dbReference type="Proteomes" id="UP000499080">
    <property type="component" value="Unassembled WGS sequence"/>
</dbReference>
<comment type="caution">
    <text evidence="1">The sequence shown here is derived from an EMBL/GenBank/DDBJ whole genome shotgun (WGS) entry which is preliminary data.</text>
</comment>
<evidence type="ECO:0000313" key="2">
    <source>
        <dbReference type="Proteomes" id="UP000499080"/>
    </source>
</evidence>
<evidence type="ECO:0000313" key="1">
    <source>
        <dbReference type="EMBL" id="GBM10529.1"/>
    </source>
</evidence>
<dbReference type="AlphaFoldDB" id="A0A4Y2D2J8"/>
<gene>
    <name evidence="1" type="ORF">AVEN_109324_1</name>
</gene>